<protein>
    <submittedName>
        <fullName evidence="1">Uncharacterized protein</fullName>
    </submittedName>
</protein>
<comment type="caution">
    <text evidence="1">The sequence shown here is derived from an EMBL/GenBank/DDBJ whole genome shotgun (WGS) entry which is preliminary data.</text>
</comment>
<organism evidence="1 2">
    <name type="scientific">Zarea fungicola</name>
    <dbReference type="NCBI Taxonomy" id="93591"/>
    <lineage>
        <taxon>Eukaryota</taxon>
        <taxon>Fungi</taxon>
        <taxon>Dikarya</taxon>
        <taxon>Ascomycota</taxon>
        <taxon>Pezizomycotina</taxon>
        <taxon>Sordariomycetes</taxon>
        <taxon>Hypocreomycetidae</taxon>
        <taxon>Hypocreales</taxon>
        <taxon>Cordycipitaceae</taxon>
        <taxon>Zarea</taxon>
    </lineage>
</organism>
<reference evidence="1" key="1">
    <citation type="submission" date="2022-08" db="EMBL/GenBank/DDBJ databases">
        <title>Genome Sequence of Lecanicillium fungicola.</title>
        <authorList>
            <person name="Buettner E."/>
        </authorList>
    </citation>
    <scope>NUCLEOTIDE SEQUENCE</scope>
    <source>
        <strain evidence="1">Babe33</strain>
    </source>
</reference>
<accession>A0ACC1N6H4</accession>
<evidence type="ECO:0000313" key="2">
    <source>
        <dbReference type="Proteomes" id="UP001143910"/>
    </source>
</evidence>
<keyword evidence="2" id="KW-1185">Reference proteome</keyword>
<dbReference type="EMBL" id="JANJQO010000826">
    <property type="protein sequence ID" value="KAJ2974461.1"/>
    <property type="molecule type" value="Genomic_DNA"/>
</dbReference>
<dbReference type="Proteomes" id="UP001143910">
    <property type="component" value="Unassembled WGS sequence"/>
</dbReference>
<evidence type="ECO:0000313" key="1">
    <source>
        <dbReference type="EMBL" id="KAJ2974461.1"/>
    </source>
</evidence>
<sequence length="954" mass="102647">MLQKTTITSVAFALVLCAAGQAGAYVSPAYYPAPYGGWVDDWRDSYARAKKLVDSMTLAEKTNITAGSGIFMDGITAGATFDKDLMYQRAVAMGKEARGKGVNILLGPTVGPIGRKPKGGRNWEGFGADPALQAIGARETIKGIQEQGVIATIKHLVGNEQEMYRMYNTFQQAYSSNIDDRTLHELYLWPFAEGIRAGVGAAMTAYNAVNGSACSQHPNLINGILKDELGFQGFVMSDWLAHMSGVESALAGLDMDMPGDTQIPLFGYSYWMFELTRSTLNGSVPMDRLNDMATRIVASWYQMGQDKGFPATNFHYNTRNTVGDLYPAAWPGSPSGVVNDNIDVRADHDVIARQVAQDGITLLKNNGSLLPLSASQSIKVFGTDAAKNPDGINACPDRNCNKGTLGQGWGSGTVDYTYLDDPIGALQVRVKNVTFYNSDSIPGSLPKPADSDVAIVFITSDAGENTYTVEGNHGDRDASKLYAWHNGDQLVQDVAKNYKNVVVVAHTVGPLILEKWIDLPSVKSVVIAHLPGQEAGRSLVEVLYGDVSPSGHLPYSITRAEEDMPASVTSLINFALLNQVDDNYSEGLYIDYRWLNKQKIQPRYAFGHGLSYTMFNFSSASISKVTALTPTPPARAAKTGILNYTQAIPPASEGVQPAGFNKIFRFIYSWLQQSEADGAVQDVAVGDRICGAQHAMNANMPHRGAFGQYNISAGRIWLKLPDAMTMAAGASLCTGISTAGLAITTLGLPLPDTPAKSPAAVLVYGGSTASGTMAIQLLRLANLIPIATCSPKNFDLVKSYGAEEVFDYHDPDCATMIRAYTKNNLQYALDCITTVESTAACYAAIGRGGGKYVALNVFSRQAANRQAVAADWILGPTIFGQGSTWPPPYGRNASQEVEQFGTKLFSIAQSLLEQGKLKHHPLRILDGGLEGALDGLKMVEEGNVSAEKIVVRFP</sequence>
<proteinExistence type="predicted"/>
<name>A0ACC1N6H4_9HYPO</name>
<gene>
    <name evidence="1" type="ORF">NQ176_g6044</name>
</gene>